<gene>
    <name evidence="2" type="ORF">Fmac_018655</name>
</gene>
<organism evidence="2 3">
    <name type="scientific">Flemingia macrophylla</name>
    <dbReference type="NCBI Taxonomy" id="520843"/>
    <lineage>
        <taxon>Eukaryota</taxon>
        <taxon>Viridiplantae</taxon>
        <taxon>Streptophyta</taxon>
        <taxon>Embryophyta</taxon>
        <taxon>Tracheophyta</taxon>
        <taxon>Spermatophyta</taxon>
        <taxon>Magnoliopsida</taxon>
        <taxon>eudicotyledons</taxon>
        <taxon>Gunneridae</taxon>
        <taxon>Pentapetalae</taxon>
        <taxon>rosids</taxon>
        <taxon>fabids</taxon>
        <taxon>Fabales</taxon>
        <taxon>Fabaceae</taxon>
        <taxon>Papilionoideae</taxon>
        <taxon>50 kb inversion clade</taxon>
        <taxon>NPAAA clade</taxon>
        <taxon>indigoferoid/millettioid clade</taxon>
        <taxon>Phaseoleae</taxon>
        <taxon>Flemingia</taxon>
    </lineage>
</organism>
<protein>
    <submittedName>
        <fullName evidence="2">Uncharacterized protein</fullName>
    </submittedName>
</protein>
<dbReference type="EMBL" id="JBGMDY010000006">
    <property type="protein sequence ID" value="KAL2331074.1"/>
    <property type="molecule type" value="Genomic_DNA"/>
</dbReference>
<sequence>MVRGLLVVKKIACLPCEKSVVTIAAKQKAREAYILDGPINDVPSHHVWLLDCRFHHWRPDPPICVAYEFAAAATLTAGATSLVATLPTPGRTPPTELRSSTLPPPFGNAFPAPPRCGRSLCTPASS</sequence>
<feature type="region of interest" description="Disordered" evidence="1">
    <location>
        <begin position="86"/>
        <end position="111"/>
    </location>
</feature>
<evidence type="ECO:0000256" key="1">
    <source>
        <dbReference type="SAM" id="MobiDB-lite"/>
    </source>
</evidence>
<dbReference type="Proteomes" id="UP001603857">
    <property type="component" value="Unassembled WGS sequence"/>
</dbReference>
<name>A0ABD1M5K4_9FABA</name>
<comment type="caution">
    <text evidence="2">The sequence shown here is derived from an EMBL/GenBank/DDBJ whole genome shotgun (WGS) entry which is preliminary data.</text>
</comment>
<evidence type="ECO:0000313" key="2">
    <source>
        <dbReference type="EMBL" id="KAL2331074.1"/>
    </source>
</evidence>
<proteinExistence type="predicted"/>
<dbReference type="AlphaFoldDB" id="A0ABD1M5K4"/>
<keyword evidence="3" id="KW-1185">Reference proteome</keyword>
<evidence type="ECO:0000313" key="3">
    <source>
        <dbReference type="Proteomes" id="UP001603857"/>
    </source>
</evidence>
<feature type="compositionally biased region" description="Pro residues" evidence="1">
    <location>
        <begin position="102"/>
        <end position="111"/>
    </location>
</feature>
<reference evidence="2 3" key="1">
    <citation type="submission" date="2024-08" db="EMBL/GenBank/DDBJ databases">
        <title>Insights into the chromosomal genome structure of Flemingia macrophylla.</title>
        <authorList>
            <person name="Ding Y."/>
            <person name="Zhao Y."/>
            <person name="Bi W."/>
            <person name="Wu M."/>
            <person name="Zhao G."/>
            <person name="Gong Y."/>
            <person name="Li W."/>
            <person name="Zhang P."/>
        </authorList>
    </citation>
    <scope>NUCLEOTIDE SEQUENCE [LARGE SCALE GENOMIC DNA]</scope>
    <source>
        <strain evidence="2">DYQJB</strain>
        <tissue evidence="2">Leaf</tissue>
    </source>
</reference>
<accession>A0ABD1M5K4</accession>